<proteinExistence type="inferred from homology"/>
<organism evidence="4 5">
    <name type="scientific">Micromonospora fulviviridis</name>
    <dbReference type="NCBI Taxonomy" id="47860"/>
    <lineage>
        <taxon>Bacteria</taxon>
        <taxon>Bacillati</taxon>
        <taxon>Actinomycetota</taxon>
        <taxon>Actinomycetes</taxon>
        <taxon>Micromonosporales</taxon>
        <taxon>Micromonosporaceae</taxon>
        <taxon>Micromonospora</taxon>
    </lineage>
</organism>
<feature type="transmembrane region" description="Helical" evidence="2">
    <location>
        <begin position="256"/>
        <end position="273"/>
    </location>
</feature>
<feature type="transmembrane region" description="Helical" evidence="2">
    <location>
        <begin position="279"/>
        <end position="299"/>
    </location>
</feature>
<keyword evidence="5" id="KW-1185">Reference proteome</keyword>
<feature type="transmembrane region" description="Helical" evidence="2">
    <location>
        <begin position="164"/>
        <end position="185"/>
    </location>
</feature>
<keyword evidence="2" id="KW-0812">Transmembrane</keyword>
<evidence type="ECO:0000313" key="4">
    <source>
        <dbReference type="EMBL" id="MEU0156102.1"/>
    </source>
</evidence>
<evidence type="ECO:0000259" key="3">
    <source>
        <dbReference type="Pfam" id="PF00892"/>
    </source>
</evidence>
<feature type="transmembrane region" description="Helical" evidence="2">
    <location>
        <begin position="100"/>
        <end position="121"/>
    </location>
</feature>
<feature type="transmembrane region" description="Helical" evidence="2">
    <location>
        <begin position="7"/>
        <end position="28"/>
    </location>
</feature>
<keyword evidence="2" id="KW-1133">Transmembrane helix</keyword>
<evidence type="ECO:0000256" key="1">
    <source>
        <dbReference type="ARBA" id="ARBA00007362"/>
    </source>
</evidence>
<feature type="transmembrane region" description="Helical" evidence="2">
    <location>
        <begin position="40"/>
        <end position="56"/>
    </location>
</feature>
<feature type="transmembrane region" description="Helical" evidence="2">
    <location>
        <begin position="197"/>
        <end position="216"/>
    </location>
</feature>
<feature type="transmembrane region" description="Helical" evidence="2">
    <location>
        <begin position="76"/>
        <end position="94"/>
    </location>
</feature>
<evidence type="ECO:0000313" key="5">
    <source>
        <dbReference type="Proteomes" id="UP001550348"/>
    </source>
</evidence>
<feature type="domain" description="EamA" evidence="3">
    <location>
        <begin position="166"/>
        <end position="291"/>
    </location>
</feature>
<dbReference type="SUPFAM" id="SSF103481">
    <property type="entry name" value="Multidrug resistance efflux transporter EmrE"/>
    <property type="match status" value="1"/>
</dbReference>
<dbReference type="Proteomes" id="UP001550348">
    <property type="component" value="Unassembled WGS sequence"/>
</dbReference>
<evidence type="ECO:0000256" key="2">
    <source>
        <dbReference type="SAM" id="Phobius"/>
    </source>
</evidence>
<reference evidence="4 5" key="1">
    <citation type="submission" date="2024-06" db="EMBL/GenBank/DDBJ databases">
        <title>The Natural Products Discovery Center: Release of the First 8490 Sequenced Strains for Exploring Actinobacteria Biosynthetic Diversity.</title>
        <authorList>
            <person name="Kalkreuter E."/>
            <person name="Kautsar S.A."/>
            <person name="Yang D."/>
            <person name="Bader C.D."/>
            <person name="Teijaro C.N."/>
            <person name="Fluegel L."/>
            <person name="Davis C.M."/>
            <person name="Simpson J.R."/>
            <person name="Lauterbach L."/>
            <person name="Steele A.D."/>
            <person name="Gui C."/>
            <person name="Meng S."/>
            <person name="Li G."/>
            <person name="Viehrig K."/>
            <person name="Ye F."/>
            <person name="Su P."/>
            <person name="Kiefer A.F."/>
            <person name="Nichols A."/>
            <person name="Cepeda A.J."/>
            <person name="Yan W."/>
            <person name="Fan B."/>
            <person name="Jiang Y."/>
            <person name="Adhikari A."/>
            <person name="Zheng C.-J."/>
            <person name="Schuster L."/>
            <person name="Cowan T.M."/>
            <person name="Smanski M.J."/>
            <person name="Chevrette M.G."/>
            <person name="De Carvalho L.P.S."/>
            <person name="Shen B."/>
        </authorList>
    </citation>
    <scope>NUCLEOTIDE SEQUENCE [LARGE SCALE GENOMIC DNA]</scope>
    <source>
        <strain evidence="4 5">NPDC006286</strain>
    </source>
</reference>
<feature type="domain" description="EamA" evidence="3">
    <location>
        <begin position="11"/>
        <end position="145"/>
    </location>
</feature>
<dbReference type="InterPro" id="IPR000620">
    <property type="entry name" value="EamA_dom"/>
</dbReference>
<accession>A0ABV2VVQ0</accession>
<comment type="similarity">
    <text evidence="1">Belongs to the EamA transporter family.</text>
</comment>
<dbReference type="RefSeq" id="WP_355667637.1">
    <property type="nucleotide sequence ID" value="NZ_JBEXRX010000151.1"/>
</dbReference>
<dbReference type="Pfam" id="PF00892">
    <property type="entry name" value="EamA"/>
    <property type="match status" value="2"/>
</dbReference>
<feature type="transmembrane region" description="Helical" evidence="2">
    <location>
        <begin position="222"/>
        <end position="244"/>
    </location>
</feature>
<protein>
    <submittedName>
        <fullName evidence="4">DMT family transporter</fullName>
    </submittedName>
</protein>
<gene>
    <name evidence="4" type="ORF">ABZ071_30255</name>
</gene>
<sequence>MPANPSVVARGVVPLLAFAALTAAMDVYGGNRLQHVTPESLAAVSFTFTAIFFIGIDVLRSGGASFRLLRHNRHDVVAINVTTAITWLATFYALRNLEPAVVNVVGLALAPVFTVLAGPLLRRNSTVIGMEVAVALGICGFLGVLVWGTFAGQTGIGEIGTGKATWGIVFSVVCAIGSSANIIYMKRLSDGGHSPQAVLAIRFLLMIVIGWLMTAVSGRDDIVDAVVPGLVVAIIGIGLPIYVLQIGIRHTEPITTSLLVSLSPLFAYLMQFLDGRLRPSTLTIVGILGIVTLAAVGTYSRNSHDRRTALPSVPSSV</sequence>
<name>A0ABV2VVQ0_9ACTN</name>
<feature type="transmembrane region" description="Helical" evidence="2">
    <location>
        <begin position="133"/>
        <end position="152"/>
    </location>
</feature>
<dbReference type="EMBL" id="JBEXRX010000151">
    <property type="protein sequence ID" value="MEU0156102.1"/>
    <property type="molecule type" value="Genomic_DNA"/>
</dbReference>
<comment type="caution">
    <text evidence="4">The sequence shown here is derived from an EMBL/GenBank/DDBJ whole genome shotgun (WGS) entry which is preliminary data.</text>
</comment>
<dbReference type="InterPro" id="IPR037185">
    <property type="entry name" value="EmrE-like"/>
</dbReference>
<keyword evidence="2" id="KW-0472">Membrane</keyword>